<evidence type="ECO:0000256" key="8">
    <source>
        <dbReference type="ARBA" id="ARBA00023224"/>
    </source>
</evidence>
<reference evidence="10" key="1">
    <citation type="journal article" date="2014" name="Insect Biochem. Mol. Biol.">
        <title>Antennal transcriptome analysis and comparison of olfactory genes in two sympatric defoliators, Dendrolimus houi and Dendrolimus kikuchii (Lepidoptera: Lasiocampidae).</title>
        <authorList>
            <person name="Zhang S."/>
            <person name="Zhang Z."/>
            <person name="Wang H."/>
            <person name="Kong X."/>
        </authorList>
    </citation>
    <scope>NUCLEOTIDE SEQUENCE</scope>
</reference>
<comment type="similarity">
    <text evidence="9">Belongs to the insect chemoreceptor superfamily. Heteromeric odorant receptor channel (TC 1.A.69) family.</text>
</comment>
<name>A0A076E991_9NEOP</name>
<evidence type="ECO:0000256" key="1">
    <source>
        <dbReference type="ARBA" id="ARBA00004141"/>
    </source>
</evidence>
<evidence type="ECO:0000256" key="7">
    <source>
        <dbReference type="ARBA" id="ARBA00023170"/>
    </source>
</evidence>
<feature type="transmembrane region" description="Helical" evidence="9">
    <location>
        <begin position="283"/>
        <end position="302"/>
    </location>
</feature>
<keyword evidence="3 9" id="KW-0812">Transmembrane</keyword>
<protein>
    <recommendedName>
        <fullName evidence="9">Odorant receptor</fullName>
    </recommendedName>
</protein>
<dbReference type="AlphaFoldDB" id="A0A076E991"/>
<evidence type="ECO:0000256" key="3">
    <source>
        <dbReference type="ARBA" id="ARBA00022692"/>
    </source>
</evidence>
<comment type="subcellular location">
    <subcellularLocation>
        <location evidence="9">Cell membrane</location>
        <topology evidence="9">Multi-pass membrane protein</topology>
    </subcellularLocation>
    <subcellularLocation>
        <location evidence="1">Membrane</location>
        <topology evidence="1">Multi-pass membrane protein</topology>
    </subcellularLocation>
</comment>
<evidence type="ECO:0000256" key="9">
    <source>
        <dbReference type="RuleBase" id="RU351113"/>
    </source>
</evidence>
<proteinExistence type="evidence at transcript level"/>
<dbReference type="EMBL" id="KF487661">
    <property type="protein sequence ID" value="AII01059.1"/>
    <property type="molecule type" value="mRNA"/>
</dbReference>
<dbReference type="GO" id="GO:0007165">
    <property type="term" value="P:signal transduction"/>
    <property type="evidence" value="ECO:0007669"/>
    <property type="project" value="UniProtKB-KW"/>
</dbReference>
<keyword evidence="5 9" id="KW-1133">Transmembrane helix</keyword>
<keyword evidence="2 9" id="KW-0716">Sensory transduction</keyword>
<feature type="transmembrane region" description="Helical" evidence="9">
    <location>
        <begin position="41"/>
        <end position="62"/>
    </location>
</feature>
<keyword evidence="8 9" id="KW-0807">Transducer</keyword>
<dbReference type="GO" id="GO:0004984">
    <property type="term" value="F:olfactory receptor activity"/>
    <property type="evidence" value="ECO:0007669"/>
    <property type="project" value="InterPro"/>
</dbReference>
<dbReference type="InterPro" id="IPR004117">
    <property type="entry name" value="7tm6_olfct_rcpt"/>
</dbReference>
<feature type="transmembrane region" description="Helical" evidence="9">
    <location>
        <begin position="308"/>
        <end position="330"/>
    </location>
</feature>
<comment type="caution">
    <text evidence="9">Lacks conserved residue(s) required for the propagation of feature annotation.</text>
</comment>
<evidence type="ECO:0000256" key="5">
    <source>
        <dbReference type="ARBA" id="ARBA00022989"/>
    </source>
</evidence>
<keyword evidence="7 9" id="KW-0675">Receptor</keyword>
<accession>A0A076E991</accession>
<evidence type="ECO:0000313" key="10">
    <source>
        <dbReference type="EMBL" id="AII01059.1"/>
    </source>
</evidence>
<keyword evidence="6 9" id="KW-0472">Membrane</keyword>
<dbReference type="Pfam" id="PF02949">
    <property type="entry name" value="7tm_6"/>
    <property type="match status" value="1"/>
</dbReference>
<gene>
    <name evidence="10" type="primary">OR15</name>
</gene>
<evidence type="ECO:0000256" key="4">
    <source>
        <dbReference type="ARBA" id="ARBA00022725"/>
    </source>
</evidence>
<dbReference type="GO" id="GO:0005886">
    <property type="term" value="C:plasma membrane"/>
    <property type="evidence" value="ECO:0007669"/>
    <property type="project" value="UniProtKB-SubCell"/>
</dbReference>
<dbReference type="PANTHER" id="PTHR21137:SF44">
    <property type="entry name" value="ODORANT RECEPTOR 13A-RELATED"/>
    <property type="match status" value="1"/>
</dbReference>
<sequence>MMSQTLLFENTLKRIEFLYRYAGINIRSGERKASHKFKSHCVYIFNFFWLNVDLAGGIWWFIDGVKKGKDFFGLTYIAPCISLTTLANIKSIFIVLNEDKVHKLIDAIKTLELKENSRKFVEKKKAIMKEKTDFLNVVIYVINILYMVLVVAFALMPLVVIAVKYANTHELELILPFLILYPFDPFNYKVWPFVYLHQFWSECIVSLDICGVDHFFIMCCTYLRIQFRLLRHDFENIISIRSNNRLVLDDDDFRAKFIELIKWHQKLIELVSVLESIYTKSTLLNFTSSSLIICLTGFNVTVVKQFSYTVIFLSFLFMSLVQVFFLCFFADLLTTSSMEISNAVYNSQWYMAEAKVGKQLLLVQTRAQDPCKLTACGFADVNLNSFMRVLSTAWSYFALLQTMYGG</sequence>
<keyword evidence="4 9" id="KW-0552">Olfaction</keyword>
<organism evidence="10">
    <name type="scientific">Dendrolimus houi</name>
    <dbReference type="NCBI Taxonomy" id="765132"/>
    <lineage>
        <taxon>Eukaryota</taxon>
        <taxon>Metazoa</taxon>
        <taxon>Ecdysozoa</taxon>
        <taxon>Arthropoda</taxon>
        <taxon>Hexapoda</taxon>
        <taxon>Insecta</taxon>
        <taxon>Pterygota</taxon>
        <taxon>Neoptera</taxon>
        <taxon>Endopterygota</taxon>
        <taxon>Lepidoptera</taxon>
        <taxon>Glossata</taxon>
        <taxon>Ditrysia</taxon>
        <taxon>Bombycoidea</taxon>
        <taxon>Lasiocampidae</taxon>
        <taxon>Dendrolimus</taxon>
    </lineage>
</organism>
<evidence type="ECO:0000256" key="6">
    <source>
        <dbReference type="ARBA" id="ARBA00023136"/>
    </source>
</evidence>
<dbReference type="GO" id="GO:0005549">
    <property type="term" value="F:odorant binding"/>
    <property type="evidence" value="ECO:0007669"/>
    <property type="project" value="InterPro"/>
</dbReference>
<feature type="transmembrane region" description="Helical" evidence="9">
    <location>
        <begin position="134"/>
        <end position="163"/>
    </location>
</feature>
<dbReference type="PANTHER" id="PTHR21137">
    <property type="entry name" value="ODORANT RECEPTOR"/>
    <property type="match status" value="1"/>
</dbReference>
<evidence type="ECO:0000256" key="2">
    <source>
        <dbReference type="ARBA" id="ARBA00022606"/>
    </source>
</evidence>
<feature type="transmembrane region" description="Helical" evidence="9">
    <location>
        <begin position="74"/>
        <end position="96"/>
    </location>
</feature>